<organism evidence="1 2">
    <name type="scientific">Kordia algicida OT-1</name>
    <dbReference type="NCBI Taxonomy" id="391587"/>
    <lineage>
        <taxon>Bacteria</taxon>
        <taxon>Pseudomonadati</taxon>
        <taxon>Bacteroidota</taxon>
        <taxon>Flavobacteriia</taxon>
        <taxon>Flavobacteriales</taxon>
        <taxon>Flavobacteriaceae</taxon>
        <taxon>Kordia</taxon>
    </lineage>
</organism>
<accession>A9EDG6</accession>
<dbReference type="AlphaFoldDB" id="A9EDG6"/>
<gene>
    <name evidence="1" type="ORF">KAOT1_00775</name>
</gene>
<evidence type="ECO:0008006" key="3">
    <source>
        <dbReference type="Google" id="ProtNLM"/>
    </source>
</evidence>
<reference evidence="1 2" key="1">
    <citation type="journal article" date="2011" name="J. Bacteriol.">
        <title>Genome sequence of the algicidal bacterium Kordia algicida OT-1.</title>
        <authorList>
            <person name="Lee H.S."/>
            <person name="Kang S.G."/>
            <person name="Kwon K.K."/>
            <person name="Lee J.H."/>
            <person name="Kim S.J."/>
        </authorList>
    </citation>
    <scope>NUCLEOTIDE SEQUENCE [LARGE SCALE GENOMIC DNA]</scope>
    <source>
        <strain evidence="1 2">OT-1</strain>
    </source>
</reference>
<dbReference type="Gene3D" id="3.40.50.150">
    <property type="entry name" value="Vaccinia Virus protein VP39"/>
    <property type="match status" value="1"/>
</dbReference>
<sequence length="245" mass="28540">MYNSLKTTVKKLIPSRFIFQNEPFFRFFHGVFYLGNAHQCGVCKKKLRSFIQLDNNDLLCPFCGSLARNRRLWKILNSEDYLKGTILHFSPSRNIYRKLKKRSDINYVTSDYEDEFIADYRFDITNIDQKDASFDTIICFHVLEHIPDDSKAMQELYRVIKSGGNVLIQTPFKTGEIYEDERITSEADRLKHFGQEDHVRVYSPEGLKTRLIQVGFSVKVLSFSPQENDAYFGFASPETVLIATK</sequence>
<dbReference type="Pfam" id="PF13489">
    <property type="entry name" value="Methyltransf_23"/>
    <property type="match status" value="1"/>
</dbReference>
<dbReference type="RefSeq" id="WP_007092731.1">
    <property type="nucleotide sequence ID" value="NZ_CP142125.1"/>
</dbReference>
<keyword evidence="2" id="KW-1185">Reference proteome</keyword>
<proteinExistence type="predicted"/>
<dbReference type="Proteomes" id="UP000002945">
    <property type="component" value="Unassembled WGS sequence"/>
</dbReference>
<dbReference type="OrthoDB" id="3896938at2"/>
<dbReference type="eggNOG" id="COG2227">
    <property type="taxonomic scope" value="Bacteria"/>
</dbReference>
<dbReference type="STRING" id="391587.KAOT1_00775"/>
<dbReference type="CDD" id="cd02440">
    <property type="entry name" value="AdoMet_MTases"/>
    <property type="match status" value="1"/>
</dbReference>
<dbReference type="SUPFAM" id="SSF53335">
    <property type="entry name" value="S-adenosyl-L-methionine-dependent methyltransferases"/>
    <property type="match status" value="1"/>
</dbReference>
<evidence type="ECO:0000313" key="2">
    <source>
        <dbReference type="Proteomes" id="UP000002945"/>
    </source>
</evidence>
<comment type="caution">
    <text evidence="1">The sequence shown here is derived from an EMBL/GenBank/DDBJ whole genome shotgun (WGS) entry which is preliminary data.</text>
</comment>
<protein>
    <recommendedName>
        <fullName evidence="3">SAM-dependent methyltransferase</fullName>
    </recommendedName>
</protein>
<dbReference type="InterPro" id="IPR029063">
    <property type="entry name" value="SAM-dependent_MTases_sf"/>
</dbReference>
<name>A9EDG6_9FLAO</name>
<dbReference type="PANTHER" id="PTHR43861">
    <property type="entry name" value="TRANS-ACONITATE 2-METHYLTRANSFERASE-RELATED"/>
    <property type="match status" value="1"/>
</dbReference>
<evidence type="ECO:0000313" key="1">
    <source>
        <dbReference type="EMBL" id="EDP94229.1"/>
    </source>
</evidence>
<dbReference type="HOGENOM" id="CLU_071512_0_0_10"/>
<dbReference type="EMBL" id="ABIB01000023">
    <property type="protein sequence ID" value="EDP94229.1"/>
    <property type="molecule type" value="Genomic_DNA"/>
</dbReference>